<accession>A0A367ZN17</accession>
<feature type="compositionally biased region" description="Low complexity" evidence="1">
    <location>
        <begin position="85"/>
        <end position="103"/>
    </location>
</feature>
<reference evidence="3 4" key="1">
    <citation type="submission" date="2018-05" db="EMBL/GenBank/DDBJ databases">
        <title>A metagenomic window into the 2 km-deep terrestrial subsurface aquifer revealed taxonomically and functionally diverse microbial community comprising novel uncultured bacterial lineages.</title>
        <authorList>
            <person name="Kadnikov V.V."/>
            <person name="Mardanov A.V."/>
            <person name="Beletsky A.V."/>
            <person name="Banks D."/>
            <person name="Pimenov N.V."/>
            <person name="Frank Y.A."/>
            <person name="Karnachuk O.V."/>
            <person name="Ravin N.V."/>
        </authorList>
    </citation>
    <scope>NUCLEOTIDE SEQUENCE [LARGE SCALE GENOMIC DNA]</scope>
    <source>
        <strain evidence="3">BY5</strain>
    </source>
</reference>
<evidence type="ECO:0000313" key="4">
    <source>
        <dbReference type="Proteomes" id="UP000252355"/>
    </source>
</evidence>
<organism evidence="3 4">
    <name type="scientific">Candidatus Ozemobacter sibiricus</name>
    <dbReference type="NCBI Taxonomy" id="2268124"/>
    <lineage>
        <taxon>Bacteria</taxon>
        <taxon>Candidatus Ozemobacteria</taxon>
        <taxon>Candidatus Ozemobacterales</taxon>
        <taxon>Candidatus Ozemobacteraceae</taxon>
        <taxon>Candidatus Ozemobacter</taxon>
    </lineage>
</organism>
<evidence type="ECO:0000256" key="1">
    <source>
        <dbReference type="SAM" id="MobiDB-lite"/>
    </source>
</evidence>
<dbReference type="InterPro" id="IPR017896">
    <property type="entry name" value="4Fe4S_Fe-S-bd"/>
</dbReference>
<dbReference type="Proteomes" id="UP000252355">
    <property type="component" value="Unassembled WGS sequence"/>
</dbReference>
<sequence>MKRKIIEIDEEKCNGCGLCVPGCQEGALQIIDGKARLVSDVYCDGLGACLGQCPQGALKVVEREAPEFDAQAVENHLRSLGRPTPAGHGSPSGAVSAPSGSASDQGHVHAGHHHHHHHGHGPGGGCPGSVLRRLTPAPTNATITTAAAATGGEGVADVPPPSQLGHWPVQLMLVPPHAPFLQNADLVLCADCVPFAIPDFHARYLQGRSILVGCPKLDDAAFYQQKLTAIFQQARPRRVTVLRMEVPCCGGLTQLAQQARAQAGVDVPLEVHVIGIQGGIVSHQSAT</sequence>
<feature type="domain" description="4Fe-4S ferredoxin-type" evidence="2">
    <location>
        <begin position="34"/>
        <end position="63"/>
    </location>
</feature>
<comment type="caution">
    <text evidence="3">The sequence shown here is derived from an EMBL/GenBank/DDBJ whole genome shotgun (WGS) entry which is preliminary data.</text>
</comment>
<dbReference type="EMBL" id="QOQW01000013">
    <property type="protein sequence ID" value="RCK79440.1"/>
    <property type="molecule type" value="Genomic_DNA"/>
</dbReference>
<dbReference type="SUPFAM" id="SSF54862">
    <property type="entry name" value="4Fe-4S ferredoxins"/>
    <property type="match status" value="1"/>
</dbReference>
<dbReference type="PANTHER" id="PTHR42895">
    <property type="entry name" value="IRON-SULFUR CLUSTER-BINDING PROTEIN-RELATED"/>
    <property type="match status" value="1"/>
</dbReference>
<name>A0A367ZN17_9BACT</name>
<dbReference type="PROSITE" id="PS51379">
    <property type="entry name" value="4FE4S_FER_2"/>
    <property type="match status" value="2"/>
</dbReference>
<dbReference type="PANTHER" id="PTHR42895:SF1">
    <property type="entry name" value="IRON-SULFUR CLUSTER PROTEIN"/>
    <property type="match status" value="1"/>
</dbReference>
<evidence type="ECO:0000313" key="3">
    <source>
        <dbReference type="EMBL" id="RCK79440.1"/>
    </source>
</evidence>
<dbReference type="AlphaFoldDB" id="A0A367ZN17"/>
<feature type="compositionally biased region" description="Basic residues" evidence="1">
    <location>
        <begin position="109"/>
        <end position="120"/>
    </location>
</feature>
<dbReference type="InterPro" id="IPR052911">
    <property type="entry name" value="Corrinoid_activation_enz"/>
</dbReference>
<feature type="region of interest" description="Disordered" evidence="1">
    <location>
        <begin position="79"/>
        <end position="134"/>
    </location>
</feature>
<protein>
    <submittedName>
        <fullName evidence="3">Ferredoxin 3 fused to uncharacterized domain</fullName>
    </submittedName>
</protein>
<evidence type="ECO:0000259" key="2">
    <source>
        <dbReference type="PROSITE" id="PS51379"/>
    </source>
</evidence>
<dbReference type="Pfam" id="PF13237">
    <property type="entry name" value="Fer4_10"/>
    <property type="match status" value="1"/>
</dbReference>
<proteinExistence type="predicted"/>
<dbReference type="Gene3D" id="3.30.70.20">
    <property type="match status" value="1"/>
</dbReference>
<gene>
    <name evidence="3" type="ORF">OZSIB_0080</name>
</gene>
<feature type="domain" description="4Fe-4S ferredoxin-type" evidence="2">
    <location>
        <begin position="4"/>
        <end position="33"/>
    </location>
</feature>